<dbReference type="CDD" id="cd10747">
    <property type="entry name" value="DnaJ_C"/>
    <property type="match status" value="1"/>
</dbReference>
<dbReference type="AlphaFoldDB" id="A0A6I9WDS7"/>
<evidence type="ECO:0000256" key="2">
    <source>
        <dbReference type="ARBA" id="ARBA00023180"/>
    </source>
</evidence>
<dbReference type="PRINTS" id="PR00625">
    <property type="entry name" value="JDOMAIN"/>
</dbReference>
<dbReference type="GO" id="GO:0051787">
    <property type="term" value="F:misfolded protein binding"/>
    <property type="evidence" value="ECO:0007669"/>
    <property type="project" value="TreeGrafter"/>
</dbReference>
<dbReference type="CTD" id="33220"/>
<dbReference type="Proteomes" id="UP000504615">
    <property type="component" value="Unplaced"/>
</dbReference>
<keyword evidence="5" id="KW-1185">Reference proteome</keyword>
<dbReference type="PANTHER" id="PTHR44298:SF1">
    <property type="entry name" value="DNAJ HOMOLOG SUBFAMILY B MEMBER 11"/>
    <property type="match status" value="1"/>
</dbReference>
<dbReference type="FunFam" id="2.60.260.20:FF:000013">
    <property type="entry name" value="DnaJ subfamily B member 11"/>
    <property type="match status" value="1"/>
</dbReference>
<dbReference type="SUPFAM" id="SSF49493">
    <property type="entry name" value="HSP40/DnaJ peptide-binding domain"/>
    <property type="match status" value="2"/>
</dbReference>
<sequence length="380" mass="43015">MRSKHDLSFDGVLICRVTSARMAGLKLSWVLFINLTICVVLSIAGRDFYSILGLSHSASTHAIKKAYRRLAKELHPDKNKDDPDASQKFQDLGAAYEVLSDPEKREMYDRCGEECLKKDGMMNSNMDPFASFFGDINFHFGGESHQQQQTPRGSNVVMDLYVTLEELYSGNFIEITRNKPVVKTAKGTRKCNCRQELVTRNLGNGRFQMMQQSVCSECPNVKLVNEERILEVEVEPGMVDNQETKFTAEGEPHIDGEPGDLIIKIQTIPHPVFERRGDDLYTNVTISLQDALLGFSIDIKHLDGHIVTIQRDKITKHGARIRKKGEGMPNYDNNNVHGALYVTFDIAFPDNDFSEEQKEDIRKLLQQSSVNRIYNGIHGN</sequence>
<dbReference type="GO" id="GO:0005783">
    <property type="term" value="C:endoplasmic reticulum"/>
    <property type="evidence" value="ECO:0007669"/>
    <property type="project" value="TreeGrafter"/>
</dbReference>
<dbReference type="InterPro" id="IPR002939">
    <property type="entry name" value="DnaJ_C"/>
</dbReference>
<dbReference type="Gene3D" id="1.10.287.110">
    <property type="entry name" value="DnaJ domain"/>
    <property type="match status" value="1"/>
</dbReference>
<dbReference type="Pfam" id="PF01556">
    <property type="entry name" value="DnaJ_C"/>
    <property type="match status" value="1"/>
</dbReference>
<dbReference type="CDD" id="cd06257">
    <property type="entry name" value="DnaJ"/>
    <property type="match status" value="1"/>
</dbReference>
<dbReference type="InterPro" id="IPR036869">
    <property type="entry name" value="J_dom_sf"/>
</dbReference>
<dbReference type="OrthoDB" id="550424at2759"/>
<dbReference type="SUPFAM" id="SSF46565">
    <property type="entry name" value="Chaperone J-domain"/>
    <property type="match status" value="1"/>
</dbReference>
<reference evidence="6" key="1">
    <citation type="submission" date="2025-08" db="UniProtKB">
        <authorList>
            <consortium name="RefSeq"/>
        </authorList>
    </citation>
    <scope>IDENTIFICATION</scope>
</reference>
<protein>
    <submittedName>
        <fullName evidence="6">DnaJ homolog shv</fullName>
    </submittedName>
</protein>
<dbReference type="Gene3D" id="2.60.260.20">
    <property type="entry name" value="Urease metallochaperone UreE, N-terminal domain"/>
    <property type="match status" value="2"/>
</dbReference>
<proteinExistence type="predicted"/>
<evidence type="ECO:0000256" key="1">
    <source>
        <dbReference type="ARBA" id="ARBA00022729"/>
    </source>
</evidence>
<evidence type="ECO:0000259" key="4">
    <source>
        <dbReference type="PROSITE" id="PS50076"/>
    </source>
</evidence>
<dbReference type="Pfam" id="PF00226">
    <property type="entry name" value="DnaJ"/>
    <property type="match status" value="1"/>
</dbReference>
<dbReference type="InterPro" id="IPR008971">
    <property type="entry name" value="HSP40/DnaJ_pept-bd"/>
</dbReference>
<dbReference type="GO" id="GO:0051082">
    <property type="term" value="F:unfolded protein binding"/>
    <property type="evidence" value="ECO:0007669"/>
    <property type="project" value="InterPro"/>
</dbReference>
<keyword evidence="3" id="KW-1133">Transmembrane helix</keyword>
<evidence type="ECO:0000313" key="6">
    <source>
        <dbReference type="RefSeq" id="XP_011637223.1"/>
    </source>
</evidence>
<keyword evidence="1" id="KW-0732">Signal</keyword>
<dbReference type="FunFam" id="1.10.287.110:FF:000040">
    <property type="entry name" value="dnaJ homolog subfamily B member 11"/>
    <property type="match status" value="1"/>
</dbReference>
<dbReference type="KEGG" id="pbar:105427253"/>
<dbReference type="PROSITE" id="PS00636">
    <property type="entry name" value="DNAJ_1"/>
    <property type="match status" value="1"/>
</dbReference>
<gene>
    <name evidence="6" type="primary">LOC105427253</name>
</gene>
<dbReference type="InterPro" id="IPR051736">
    <property type="entry name" value="DnaJ-B11-like"/>
</dbReference>
<feature type="domain" description="J" evidence="4">
    <location>
        <begin position="47"/>
        <end position="112"/>
    </location>
</feature>
<evidence type="ECO:0000256" key="3">
    <source>
        <dbReference type="SAM" id="Phobius"/>
    </source>
</evidence>
<keyword evidence="2" id="KW-0325">Glycoprotein</keyword>
<dbReference type="InterPro" id="IPR001623">
    <property type="entry name" value="DnaJ_domain"/>
</dbReference>
<evidence type="ECO:0000313" key="5">
    <source>
        <dbReference type="Proteomes" id="UP000504615"/>
    </source>
</evidence>
<name>A0A6I9WDS7_9HYME</name>
<accession>A0A6I9WDS7</accession>
<dbReference type="GO" id="GO:0006457">
    <property type="term" value="P:protein folding"/>
    <property type="evidence" value="ECO:0007669"/>
    <property type="project" value="InterPro"/>
</dbReference>
<dbReference type="GeneID" id="105427253"/>
<dbReference type="PROSITE" id="PS50076">
    <property type="entry name" value="DNAJ_2"/>
    <property type="match status" value="1"/>
</dbReference>
<dbReference type="RefSeq" id="XP_011637223.1">
    <property type="nucleotide sequence ID" value="XM_011638921.2"/>
</dbReference>
<dbReference type="PANTHER" id="PTHR44298">
    <property type="entry name" value="DNAJ HOMOLOG SUBFAMILY B MEMBER 11"/>
    <property type="match status" value="1"/>
</dbReference>
<keyword evidence="3" id="KW-0812">Transmembrane</keyword>
<dbReference type="InterPro" id="IPR018253">
    <property type="entry name" value="DnaJ_domain_CS"/>
</dbReference>
<organism evidence="5 6">
    <name type="scientific">Pogonomyrmex barbatus</name>
    <name type="common">red harvester ant</name>
    <dbReference type="NCBI Taxonomy" id="144034"/>
    <lineage>
        <taxon>Eukaryota</taxon>
        <taxon>Metazoa</taxon>
        <taxon>Ecdysozoa</taxon>
        <taxon>Arthropoda</taxon>
        <taxon>Hexapoda</taxon>
        <taxon>Insecta</taxon>
        <taxon>Pterygota</taxon>
        <taxon>Neoptera</taxon>
        <taxon>Endopterygota</taxon>
        <taxon>Hymenoptera</taxon>
        <taxon>Apocrita</taxon>
        <taxon>Aculeata</taxon>
        <taxon>Formicoidea</taxon>
        <taxon>Formicidae</taxon>
        <taxon>Myrmicinae</taxon>
        <taxon>Pogonomyrmex</taxon>
    </lineage>
</organism>
<keyword evidence="3" id="KW-0472">Membrane</keyword>
<dbReference type="SMART" id="SM00271">
    <property type="entry name" value="DnaJ"/>
    <property type="match status" value="1"/>
</dbReference>
<feature type="transmembrane region" description="Helical" evidence="3">
    <location>
        <begin position="27"/>
        <end position="45"/>
    </location>
</feature>